<dbReference type="Proteomes" id="UP000199438">
    <property type="component" value="Unassembled WGS sequence"/>
</dbReference>
<keyword evidence="1 4" id="KW-0812">Transmembrane</keyword>
<organism evidence="6 7">
    <name type="scientific">Zunongwangia mangrovi</name>
    <dbReference type="NCBI Taxonomy" id="1334022"/>
    <lineage>
        <taxon>Bacteria</taxon>
        <taxon>Pseudomonadati</taxon>
        <taxon>Bacteroidota</taxon>
        <taxon>Flavobacteriia</taxon>
        <taxon>Flavobacteriales</taxon>
        <taxon>Flavobacteriaceae</taxon>
        <taxon>Zunongwangia</taxon>
    </lineage>
</organism>
<feature type="transmembrane region" description="Helical" evidence="4">
    <location>
        <begin position="220"/>
        <end position="242"/>
    </location>
</feature>
<feature type="transmembrane region" description="Helical" evidence="4">
    <location>
        <begin position="106"/>
        <end position="127"/>
    </location>
</feature>
<proteinExistence type="predicted"/>
<feature type="transmembrane region" description="Helical" evidence="4">
    <location>
        <begin position="164"/>
        <end position="185"/>
    </location>
</feature>
<keyword evidence="7" id="KW-1185">Reference proteome</keyword>
<feature type="transmembrane region" description="Helical" evidence="4">
    <location>
        <begin position="282"/>
        <end position="297"/>
    </location>
</feature>
<evidence type="ECO:0000256" key="3">
    <source>
        <dbReference type="ARBA" id="ARBA00023136"/>
    </source>
</evidence>
<dbReference type="CDD" id="cd17324">
    <property type="entry name" value="MFS_NepI_like"/>
    <property type="match status" value="1"/>
</dbReference>
<dbReference type="PROSITE" id="PS50850">
    <property type="entry name" value="MFS"/>
    <property type="match status" value="1"/>
</dbReference>
<dbReference type="SUPFAM" id="SSF103473">
    <property type="entry name" value="MFS general substrate transporter"/>
    <property type="match status" value="1"/>
</dbReference>
<dbReference type="RefSeq" id="WP_092544349.1">
    <property type="nucleotide sequence ID" value="NZ_FOKV01000009.1"/>
</dbReference>
<feature type="transmembrane region" description="Helical" evidence="4">
    <location>
        <begin position="16"/>
        <end position="33"/>
    </location>
</feature>
<dbReference type="InterPro" id="IPR011701">
    <property type="entry name" value="MFS"/>
</dbReference>
<dbReference type="GO" id="GO:0022857">
    <property type="term" value="F:transmembrane transporter activity"/>
    <property type="evidence" value="ECO:0007669"/>
    <property type="project" value="InterPro"/>
</dbReference>
<keyword evidence="2 4" id="KW-1133">Transmembrane helix</keyword>
<dbReference type="STRING" id="1334022.SAMN04487907_10942"/>
<protein>
    <submittedName>
        <fullName evidence="6">Predicted arabinose efflux permease, MFS family</fullName>
    </submittedName>
</protein>
<keyword evidence="3 4" id="KW-0472">Membrane</keyword>
<dbReference type="PANTHER" id="PTHR42910:SF1">
    <property type="entry name" value="MAJOR FACILITATOR SUPERFAMILY (MFS) PROFILE DOMAIN-CONTAINING PROTEIN"/>
    <property type="match status" value="1"/>
</dbReference>
<reference evidence="7" key="1">
    <citation type="submission" date="2016-10" db="EMBL/GenBank/DDBJ databases">
        <authorList>
            <person name="Varghese N."/>
            <person name="Submissions S."/>
        </authorList>
    </citation>
    <scope>NUCLEOTIDE SEQUENCE [LARGE SCALE GENOMIC DNA]</scope>
    <source>
        <strain evidence="7">DSM 24499</strain>
    </source>
</reference>
<evidence type="ECO:0000313" key="6">
    <source>
        <dbReference type="EMBL" id="SFC80256.1"/>
    </source>
</evidence>
<feature type="transmembrane region" description="Helical" evidence="4">
    <location>
        <begin position="53"/>
        <end position="71"/>
    </location>
</feature>
<evidence type="ECO:0000259" key="5">
    <source>
        <dbReference type="PROSITE" id="PS50850"/>
    </source>
</evidence>
<dbReference type="InterPro" id="IPR036259">
    <property type="entry name" value="MFS_trans_sf"/>
</dbReference>
<dbReference type="PANTHER" id="PTHR42910">
    <property type="entry name" value="TRANSPORTER SCO4007-RELATED"/>
    <property type="match status" value="1"/>
</dbReference>
<dbReference type="EMBL" id="FOKV01000009">
    <property type="protein sequence ID" value="SFC80256.1"/>
    <property type="molecule type" value="Genomic_DNA"/>
</dbReference>
<feature type="transmembrane region" description="Helical" evidence="4">
    <location>
        <begin position="368"/>
        <end position="389"/>
    </location>
</feature>
<feature type="domain" description="Major facilitator superfamily (MFS) profile" evidence="5">
    <location>
        <begin position="16"/>
        <end position="397"/>
    </location>
</feature>
<evidence type="ECO:0000256" key="2">
    <source>
        <dbReference type="ARBA" id="ARBA00022989"/>
    </source>
</evidence>
<gene>
    <name evidence="6" type="ORF">SAMN04487907_10942</name>
</gene>
<evidence type="ECO:0000313" key="7">
    <source>
        <dbReference type="Proteomes" id="UP000199438"/>
    </source>
</evidence>
<dbReference type="AlphaFoldDB" id="A0A1I1M5E3"/>
<evidence type="ECO:0000256" key="1">
    <source>
        <dbReference type="ARBA" id="ARBA00022692"/>
    </source>
</evidence>
<feature type="transmembrane region" description="Helical" evidence="4">
    <location>
        <begin position="248"/>
        <end position="270"/>
    </location>
</feature>
<feature type="transmembrane region" description="Helical" evidence="4">
    <location>
        <begin position="303"/>
        <end position="321"/>
    </location>
</feature>
<dbReference type="Pfam" id="PF07690">
    <property type="entry name" value="MFS_1"/>
    <property type="match status" value="1"/>
</dbReference>
<dbReference type="Gene3D" id="1.20.1250.20">
    <property type="entry name" value="MFS general substrate transporter like domains"/>
    <property type="match status" value="1"/>
</dbReference>
<feature type="transmembrane region" description="Helical" evidence="4">
    <location>
        <begin position="83"/>
        <end position="100"/>
    </location>
</feature>
<feature type="transmembrane region" description="Helical" evidence="4">
    <location>
        <begin position="342"/>
        <end position="362"/>
    </location>
</feature>
<dbReference type="InterPro" id="IPR020846">
    <property type="entry name" value="MFS_dom"/>
</dbReference>
<accession>A0A1I1M5E3</accession>
<name>A0A1I1M5E3_9FLAO</name>
<dbReference type="OrthoDB" id="9815356at2"/>
<evidence type="ECO:0000256" key="4">
    <source>
        <dbReference type="SAM" id="Phobius"/>
    </source>
</evidence>
<sequence length="397" mass="43403">MAKIDTTSEEGISKSVLYLMSTGAGLVVANNYYNQPLLNLMAKDFGVSESAVSNIPLFTQLGYAFGLLFIIPLGDKFPRKKMVMIDFVFIIASLLVMALAPSLPVLVISVFFVGFSCVVPQVFVPMAAQLAKPEKRGSAIGIVMSGLLIGILGSRFISGFVGEYFGWRVMYFIAAGIMLIFWGLLKLKLPELQPNFSGSYKELMQSLWGYFKTESSVRLAALRGALGFAGFSAFWTTLVFLMEDNFNYGSGVAGTFGVLGIAGALAASLIGRLSNKMNKNRLIIISTIVMIFAWVVFEFSGYSIIGLVIGVILVDMGLQSLHITNQNIIFSRNPDARNRINTIYMVGYFIGGALGTTTGAYAWELFQWQGVASLGLIYSVLILIFHLLFKKSLPEEN</sequence>
<feature type="transmembrane region" description="Helical" evidence="4">
    <location>
        <begin position="139"/>
        <end position="158"/>
    </location>
</feature>